<proteinExistence type="predicted"/>
<evidence type="ECO:0000313" key="1">
    <source>
        <dbReference type="EMBL" id="KAK6995935.1"/>
    </source>
</evidence>
<dbReference type="Proteomes" id="UP001362999">
    <property type="component" value="Unassembled WGS sequence"/>
</dbReference>
<evidence type="ECO:0000313" key="2">
    <source>
        <dbReference type="Proteomes" id="UP001362999"/>
    </source>
</evidence>
<reference evidence="1 2" key="1">
    <citation type="journal article" date="2024" name="J Genomics">
        <title>Draft genome sequencing and assembly of Favolaschia claudopus CIRM-BRFM 2984 isolated from oak limbs.</title>
        <authorList>
            <person name="Navarro D."/>
            <person name="Drula E."/>
            <person name="Chaduli D."/>
            <person name="Cazenave R."/>
            <person name="Ahrendt S."/>
            <person name="Wang J."/>
            <person name="Lipzen A."/>
            <person name="Daum C."/>
            <person name="Barry K."/>
            <person name="Grigoriev I.V."/>
            <person name="Favel A."/>
            <person name="Rosso M.N."/>
            <person name="Martin F."/>
        </authorList>
    </citation>
    <scope>NUCLEOTIDE SEQUENCE [LARGE SCALE GENOMIC DNA]</scope>
    <source>
        <strain evidence="1 2">CIRM-BRFM 2984</strain>
    </source>
</reference>
<dbReference type="EMBL" id="JAWWNJ010000100">
    <property type="protein sequence ID" value="KAK6995935.1"/>
    <property type="molecule type" value="Genomic_DNA"/>
</dbReference>
<gene>
    <name evidence="1" type="ORF">R3P38DRAFT_3073485</name>
</gene>
<accession>A0AAV9ZXF5</accession>
<evidence type="ECO:0008006" key="3">
    <source>
        <dbReference type="Google" id="ProtNLM"/>
    </source>
</evidence>
<keyword evidence="2" id="KW-1185">Reference proteome</keyword>
<organism evidence="1 2">
    <name type="scientific">Favolaschia claudopus</name>
    <dbReference type="NCBI Taxonomy" id="2862362"/>
    <lineage>
        <taxon>Eukaryota</taxon>
        <taxon>Fungi</taxon>
        <taxon>Dikarya</taxon>
        <taxon>Basidiomycota</taxon>
        <taxon>Agaricomycotina</taxon>
        <taxon>Agaricomycetes</taxon>
        <taxon>Agaricomycetidae</taxon>
        <taxon>Agaricales</taxon>
        <taxon>Marasmiineae</taxon>
        <taxon>Mycenaceae</taxon>
        <taxon>Favolaschia</taxon>
    </lineage>
</organism>
<protein>
    <recommendedName>
        <fullName evidence="3">F-box domain-containing protein</fullName>
    </recommendedName>
</protein>
<name>A0AAV9ZXF5_9AGAR</name>
<dbReference type="AlphaFoldDB" id="A0AAV9ZXF5"/>
<sequence>MLKNALEIPELLDLSIQFLIGSTSDLLSCSLVARSWVEPAQQRLFSAPHRTNRKLTATEGVIDADAESIRFDRSMRSNPRLATYVRELRLSVADDHFTPYTQYSTLQRMCAHNFQNLEILQLVLVNPLIEIQQHVSRLLGYPSLRSLTFVVNYYKISRWFVCVPLSRLLEGCSPSIQHIHLVYTLPSGVRIDNLNQTVQANNRTLIRVKSARLDFDNIDSSAVYFPFDLSEMQALAILPWRSIPPTIPTSTVEVLEIEVLNRLPAVDISSFTALKHLRFAILDRVSAGTIIATLATIPPTTSIKHICFQCTLPQLSSSYEMSFGDLAKLDPVLADLPFSTLPTVEVELCGNVGDSRETKMLWLKMVRYWFKATMKRISVRLSWRDPQEISRRWLALVEAI</sequence>
<comment type="caution">
    <text evidence="1">The sequence shown here is derived from an EMBL/GenBank/DDBJ whole genome shotgun (WGS) entry which is preliminary data.</text>
</comment>